<dbReference type="EMBL" id="GBGP01000004">
    <property type="protein sequence ID" value="JAC85179.1"/>
    <property type="molecule type" value="mRNA"/>
</dbReference>
<proteinExistence type="evidence at transcript level"/>
<feature type="signal peptide" evidence="2">
    <location>
        <begin position="1"/>
        <end position="19"/>
    </location>
</feature>
<dbReference type="PANTHER" id="PTHR31118:SF12">
    <property type="entry name" value="CYCLASE-LIKE PROTEIN 2"/>
    <property type="match status" value="1"/>
</dbReference>
<evidence type="ECO:0000256" key="1">
    <source>
        <dbReference type="ARBA" id="ARBA00007865"/>
    </source>
</evidence>
<dbReference type="InterPro" id="IPR007325">
    <property type="entry name" value="KFase/CYL"/>
</dbReference>
<dbReference type="InterPro" id="IPR037175">
    <property type="entry name" value="KFase_sf"/>
</dbReference>
<organism evidence="3">
    <name type="scientific">Clytia hemisphaerica</name>
    <dbReference type="NCBI Taxonomy" id="252671"/>
    <lineage>
        <taxon>Eukaryota</taxon>
        <taxon>Metazoa</taxon>
        <taxon>Cnidaria</taxon>
        <taxon>Hydrozoa</taxon>
        <taxon>Hydroidolina</taxon>
        <taxon>Leptothecata</taxon>
        <taxon>Obeliida</taxon>
        <taxon>Clytiidae</taxon>
        <taxon>Clytia</taxon>
    </lineage>
</organism>
<dbReference type="SUPFAM" id="SSF102198">
    <property type="entry name" value="Putative cyclase"/>
    <property type="match status" value="1"/>
</dbReference>
<dbReference type="AlphaFoldDB" id="A0A069DV44"/>
<keyword evidence="2" id="KW-0732">Signal</keyword>
<dbReference type="GO" id="GO:0019441">
    <property type="term" value="P:L-tryptophan catabolic process to kynurenine"/>
    <property type="evidence" value="ECO:0007669"/>
    <property type="project" value="InterPro"/>
</dbReference>
<accession>A0A069DV44</accession>
<dbReference type="PANTHER" id="PTHR31118">
    <property type="entry name" value="CYCLASE-LIKE PROTEIN 2"/>
    <property type="match status" value="1"/>
</dbReference>
<protein>
    <submittedName>
        <fullName evidence="3">Putative secreted antibiotic protein</fullName>
    </submittedName>
</protein>
<sequence>MDSIVFFLIMAISVPPITSKLQFVDLTYNLDNVTTPYFGLFVDHFKFLKKVEFKQPEDFYISWNVFSTNEHMGTHIDAPVHFVKGSQTVDEIPLQRLVGKLFILDVEEETLKDRFLYITTQHILDAEKKQGKIEDGSILLVNTGLSKFVSNLTKYFGGDPKDISSYQHPGLTKEAAQWLVDNRNIASFGIDTPSLDHAKTTNFPVHRIFLGQKIPGYENVDLSKIDQFRNKTNVLIIAMPMKIRDGTGAPTRMVAMYDDSVTSSAQSSFVAMLYTTLVLPIVTMTSLMLQ</sequence>
<dbReference type="Gene3D" id="3.50.30.50">
    <property type="entry name" value="Putative cyclase"/>
    <property type="match status" value="1"/>
</dbReference>
<evidence type="ECO:0000256" key="2">
    <source>
        <dbReference type="SAM" id="SignalP"/>
    </source>
</evidence>
<reference evidence="3" key="1">
    <citation type="journal article" date="2014" name="PLoS Genet.">
        <title>Differential Responses to Wnt and PCP Disruption Predict Expression and Developmental Function of Conserved and Novel Genes in a Cnidarian.</title>
        <authorList>
            <person name="Lapebie P."/>
            <person name="Ruggiero A."/>
            <person name="Barreau C."/>
            <person name="Chevalier S."/>
            <person name="Chang P."/>
            <person name="Dru P."/>
            <person name="Houliston E."/>
            <person name="Momose T."/>
        </authorList>
    </citation>
    <scope>NUCLEOTIDE SEQUENCE</scope>
</reference>
<feature type="chain" id="PRO_5001660466" evidence="2">
    <location>
        <begin position="20"/>
        <end position="290"/>
    </location>
</feature>
<evidence type="ECO:0000313" key="3">
    <source>
        <dbReference type="EMBL" id="JAC85179.1"/>
    </source>
</evidence>
<comment type="similarity">
    <text evidence="1">Belongs to the Cyclase 1 superfamily.</text>
</comment>
<dbReference type="Pfam" id="PF04199">
    <property type="entry name" value="Cyclase"/>
    <property type="match status" value="1"/>
</dbReference>
<name>A0A069DV44_9CNID</name>
<dbReference type="GO" id="GO:0004061">
    <property type="term" value="F:arylformamidase activity"/>
    <property type="evidence" value="ECO:0007669"/>
    <property type="project" value="InterPro"/>
</dbReference>